<evidence type="ECO:0000313" key="2">
    <source>
        <dbReference type="EMBL" id="SCZ65486.1"/>
    </source>
</evidence>
<dbReference type="InterPro" id="IPR058008">
    <property type="entry name" value="Gp26_C"/>
</dbReference>
<evidence type="ECO:0000259" key="1">
    <source>
        <dbReference type="Pfam" id="PF25670"/>
    </source>
</evidence>
<evidence type="ECO:0000313" key="3">
    <source>
        <dbReference type="Proteomes" id="UP000183223"/>
    </source>
</evidence>
<proteinExistence type="predicted"/>
<organism evidence="2 3">
    <name type="scientific">Photorhabdus luminescens</name>
    <name type="common">Xenorhabdus luminescens</name>
    <dbReference type="NCBI Taxonomy" id="29488"/>
    <lineage>
        <taxon>Bacteria</taxon>
        <taxon>Pseudomonadati</taxon>
        <taxon>Pseudomonadota</taxon>
        <taxon>Gammaproteobacteria</taxon>
        <taxon>Enterobacterales</taxon>
        <taxon>Morganellaceae</taxon>
        <taxon>Photorhabdus</taxon>
    </lineage>
</organism>
<sequence length="357" mass="38388">MNLRILKNLGLSETVEQARNAVPSSRKINGKALTGDVSLSAGDVGAFPISSNLNVQTGTLRINNASNWPNLEFAATNGHIIGLEGTQGNRITIYANDAARKRRYTLITPEKGGTLATIDEVISSNGGVVGKNSYSTIDDFDKVPPNSTFFGYSEGLNGAGITGPGIKLSGGGAFRGYDLMIQAAYYAGSSGLYFRSRNGDGAGRWNPWYSIWSTSNAKPDTNGFLKQSSPIVEIYSDGTFKTNDESKEATVERLSEGVYLITGVLGFNADAAWGGGDGGIEIPLCKNKLPLIWVDYEVMQDGSIKLMTYHREHPDAPAFARNVREGYTDGNLIDIPQGRFISVRVQMPATPDKLPTV</sequence>
<feature type="domain" description="Phage tail protein C-terminal" evidence="1">
    <location>
        <begin position="216"/>
        <end position="349"/>
    </location>
</feature>
<dbReference type="Proteomes" id="UP000183223">
    <property type="component" value="Unassembled WGS sequence"/>
</dbReference>
<keyword evidence="3" id="KW-1185">Reference proteome</keyword>
<dbReference type="AlphaFoldDB" id="A0A1G5QUY5"/>
<dbReference type="RefSeq" id="WP_053093473.1">
    <property type="nucleotide sequence ID" value="NZ_CAWQXX010000038.1"/>
</dbReference>
<gene>
    <name evidence="2" type="ORF">SAMN02982990_02436</name>
</gene>
<accession>A0A1G5QUY5</accession>
<name>A0A1G5QUY5_PHOLU</name>
<reference evidence="3" key="1">
    <citation type="submission" date="2016-10" db="EMBL/GenBank/DDBJ databases">
        <authorList>
            <person name="Varghese N."/>
            <person name="Submissions S."/>
        </authorList>
    </citation>
    <scope>NUCLEOTIDE SEQUENCE [LARGE SCALE GENOMIC DNA]</scope>
    <source>
        <strain evidence="3">ATCC 29999</strain>
    </source>
</reference>
<dbReference type="Pfam" id="PF25670">
    <property type="entry name" value="Phage_tail_C_2"/>
    <property type="match status" value="1"/>
</dbReference>
<dbReference type="EMBL" id="FMWJ01000009">
    <property type="protein sequence ID" value="SCZ65486.1"/>
    <property type="molecule type" value="Genomic_DNA"/>
</dbReference>
<protein>
    <recommendedName>
        <fullName evidence="1">Phage tail protein C-terminal domain-containing protein</fullName>
    </recommendedName>
</protein>
<dbReference type="GeneID" id="71691222"/>